<evidence type="ECO:0000313" key="3">
    <source>
        <dbReference type="RefSeq" id="XP_004402906.1"/>
    </source>
</evidence>
<reference evidence="3" key="1">
    <citation type="submission" date="2025-08" db="UniProtKB">
        <authorList>
            <consortium name="RefSeq"/>
        </authorList>
    </citation>
    <scope>IDENTIFICATION</scope>
</reference>
<proteinExistence type="predicted"/>
<keyword evidence="2" id="KW-1185">Reference proteome</keyword>
<protein>
    <submittedName>
        <fullName evidence="3">Uncharacterized protein LOC101362930</fullName>
    </submittedName>
</protein>
<gene>
    <name evidence="3" type="primary">LOC101362930</name>
</gene>
<feature type="region of interest" description="Disordered" evidence="1">
    <location>
        <begin position="100"/>
        <end position="142"/>
    </location>
</feature>
<feature type="compositionally biased region" description="Basic and acidic residues" evidence="1">
    <location>
        <begin position="49"/>
        <end position="72"/>
    </location>
</feature>
<dbReference type="AlphaFoldDB" id="A0A9B0GPR8"/>
<name>A0A9B0GPR8_ODORO</name>
<feature type="compositionally biased region" description="Basic and acidic residues" evidence="1">
    <location>
        <begin position="110"/>
        <end position="121"/>
    </location>
</feature>
<dbReference type="RefSeq" id="XP_004402906.1">
    <property type="nucleotide sequence ID" value="XM_004402849.1"/>
</dbReference>
<feature type="region of interest" description="Disordered" evidence="1">
    <location>
        <begin position="45"/>
        <end position="86"/>
    </location>
</feature>
<dbReference type="Proteomes" id="UP000245340">
    <property type="component" value="Unplaced"/>
</dbReference>
<evidence type="ECO:0000256" key="1">
    <source>
        <dbReference type="SAM" id="MobiDB-lite"/>
    </source>
</evidence>
<accession>A0A9B0GPR8</accession>
<evidence type="ECO:0000313" key="2">
    <source>
        <dbReference type="Proteomes" id="UP000245340"/>
    </source>
</evidence>
<organism evidence="2 3">
    <name type="scientific">Odobenus rosmarus divergens</name>
    <name type="common">Pacific walrus</name>
    <dbReference type="NCBI Taxonomy" id="9708"/>
    <lineage>
        <taxon>Eukaryota</taxon>
        <taxon>Metazoa</taxon>
        <taxon>Chordata</taxon>
        <taxon>Craniata</taxon>
        <taxon>Vertebrata</taxon>
        <taxon>Euteleostomi</taxon>
        <taxon>Mammalia</taxon>
        <taxon>Eutheria</taxon>
        <taxon>Laurasiatheria</taxon>
        <taxon>Carnivora</taxon>
        <taxon>Caniformia</taxon>
        <taxon>Pinnipedia</taxon>
        <taxon>Odobenidae</taxon>
        <taxon>Odobenus</taxon>
    </lineage>
</organism>
<sequence length="173" mass="18016">MEKAESEVGFEGEDQMFTHGPECKVFNAHPSGDTKEVWGLGVKGSPRHVVAEQHRIGRESRGRIRVEAEKSSPDSSARSRPGPRPGALATRALAARASGADLWPAPTLHHGIEPGSHRRDSGSLGPGGPTKRAACGAPRPAQCPSACCPTPPGDPDALGALLLCTGPRGGLPW</sequence>